<organism evidence="2 3">
    <name type="scientific">Stenotrophomonas rhizophila</name>
    <dbReference type="NCBI Taxonomy" id="216778"/>
    <lineage>
        <taxon>Bacteria</taxon>
        <taxon>Pseudomonadati</taxon>
        <taxon>Pseudomonadota</taxon>
        <taxon>Gammaproteobacteria</taxon>
        <taxon>Lysobacterales</taxon>
        <taxon>Lysobacteraceae</taxon>
        <taxon>Stenotrophomonas</taxon>
    </lineage>
</organism>
<proteinExistence type="predicted"/>
<sequence length="205" mass="22251">MPLGFPFAATATPPPPSAGGTGATTRSWVPVHQSYQRADPQWQGAPPSYGQAMEQDLPTYDAATGQGAARLSDDGSLGAEATTRRLGCCRAVPQQVTNEPGASSSPSYAYASTTPEHPQVQVRELNKLLKRIARNENKLDTAYGIMLEDTVDRYVRQQVLRNFCGGGLFDDSASENASLAERNYRHYAKKLPKLKADYAAMLNRT</sequence>
<feature type="region of interest" description="Disordered" evidence="1">
    <location>
        <begin position="96"/>
        <end position="116"/>
    </location>
</feature>
<feature type="compositionally biased region" description="Low complexity" evidence="1">
    <location>
        <begin position="102"/>
        <end position="115"/>
    </location>
</feature>
<reference evidence="2" key="1">
    <citation type="submission" date="2023-07" db="EMBL/GenBank/DDBJ databases">
        <title>Functional and genomic diversity of the sorghum phyllosphere microbiome.</title>
        <authorList>
            <person name="Shade A."/>
        </authorList>
    </citation>
    <scope>NUCLEOTIDE SEQUENCE</scope>
    <source>
        <strain evidence="2">SORGH_AS_0457</strain>
    </source>
</reference>
<feature type="compositionally biased region" description="Low complexity" evidence="1">
    <location>
        <begin position="1"/>
        <end position="11"/>
    </location>
</feature>
<evidence type="ECO:0000313" key="2">
    <source>
        <dbReference type="EMBL" id="MDQ1106909.1"/>
    </source>
</evidence>
<protein>
    <submittedName>
        <fullName evidence="2">Uncharacterized protein</fullName>
    </submittedName>
</protein>
<dbReference type="AlphaFoldDB" id="A0AAP5E7S1"/>
<evidence type="ECO:0000256" key="1">
    <source>
        <dbReference type="SAM" id="MobiDB-lite"/>
    </source>
</evidence>
<feature type="region of interest" description="Disordered" evidence="1">
    <location>
        <begin position="1"/>
        <end position="49"/>
    </location>
</feature>
<accession>A0AAP5E7S1</accession>
<evidence type="ECO:0000313" key="3">
    <source>
        <dbReference type="Proteomes" id="UP001226084"/>
    </source>
</evidence>
<name>A0AAP5E7S1_9GAMM</name>
<dbReference type="Proteomes" id="UP001226084">
    <property type="component" value="Unassembled WGS sequence"/>
</dbReference>
<comment type="caution">
    <text evidence="2">The sequence shown here is derived from an EMBL/GenBank/DDBJ whole genome shotgun (WGS) entry which is preliminary data.</text>
</comment>
<gene>
    <name evidence="2" type="ORF">QE424_000068</name>
</gene>
<dbReference type="EMBL" id="JAUTAS010000001">
    <property type="protein sequence ID" value="MDQ1106909.1"/>
    <property type="molecule type" value="Genomic_DNA"/>
</dbReference>